<dbReference type="SUPFAM" id="SSF81296">
    <property type="entry name" value="E set domains"/>
    <property type="match status" value="1"/>
</dbReference>
<dbReference type="Gene3D" id="2.60.40.650">
    <property type="match status" value="1"/>
</dbReference>
<dbReference type="PANTHER" id="PTHR19372:SF7">
    <property type="entry name" value="SULFITE OXIDASE, MITOCHONDRIAL"/>
    <property type="match status" value="1"/>
</dbReference>
<dbReference type="InterPro" id="IPR036374">
    <property type="entry name" value="OxRdtase_Mopterin-bd_sf"/>
</dbReference>
<reference evidence="4 5" key="1">
    <citation type="journal article" date="2019" name="Int. J. Syst. Evol. Microbiol.">
        <title>The Global Catalogue of Microorganisms (GCM) 10K type strain sequencing project: providing services to taxonomists for standard genome sequencing and annotation.</title>
        <authorList>
            <consortium name="The Broad Institute Genomics Platform"/>
            <consortium name="The Broad Institute Genome Sequencing Center for Infectious Disease"/>
            <person name="Wu L."/>
            <person name="Ma J."/>
        </authorList>
    </citation>
    <scope>NUCLEOTIDE SEQUENCE [LARGE SCALE GENOMIC DNA]</scope>
    <source>
        <strain evidence="4 5">JCM 16021</strain>
    </source>
</reference>
<evidence type="ECO:0000313" key="5">
    <source>
        <dbReference type="Proteomes" id="UP001500575"/>
    </source>
</evidence>
<proteinExistence type="predicted"/>
<protein>
    <submittedName>
        <fullName evidence="4">Sulfite oxidase</fullName>
    </submittedName>
</protein>
<evidence type="ECO:0000313" key="4">
    <source>
        <dbReference type="EMBL" id="GAA2133821.1"/>
    </source>
</evidence>
<dbReference type="SUPFAM" id="SSF56524">
    <property type="entry name" value="Oxidoreductase molybdopterin-binding domain"/>
    <property type="match status" value="1"/>
</dbReference>
<sequence>MADILPQQASAGVPRSEPPTMRRLLFASYGVLATLVGMAAGHLVAALLNPAASPVLAVGSTVIDLTPTPVKEFAVAQFGTADKPILIGSVLLGTLVLAGIAGVLAQRSFVLGAALLLALVGLAGAAALARPTASVVDAAPAIAAAAVGLGALALLTGGVQTGSRLSSTSGEPGGRAASEASDQSRPRRRSVLLLGAGAVAMGAAGQWIGRVRSRITAVDLPAATDTAGPFPKGLESRYDGISPLRTPTSDFYRVDTRLVVPTVGVDDWTLTIDGDVEKELTFTFDELSAMPLIERDITLNCVSNSVGGPYISSARWLGVRLTDLLEMAGVGGGPGSRRADQILSTDVDGFTISTPLEVATDGRDAMVVLGMNGGPLPRERGFPCRLLTPGLYGYVGATKWLTKLTLTTYEEQTAYWTERDWAIDAPVKIASRVDTPKALASLDAGKVVIGGVAWAQRRGIAKVEVSIDDGDWQVAELGPKVTVDYWRQWYLEWDATSGRHDIAVRATTEDGEVQTEDRADPFPDGASGWQSIAVIVA</sequence>
<keyword evidence="2" id="KW-0812">Transmembrane</keyword>
<gene>
    <name evidence="4" type="ORF">GCM10009843_39720</name>
</gene>
<keyword evidence="5" id="KW-1185">Reference proteome</keyword>
<feature type="transmembrane region" description="Helical" evidence="2">
    <location>
        <begin position="85"/>
        <end position="104"/>
    </location>
</feature>
<keyword evidence="2" id="KW-0472">Membrane</keyword>
<organism evidence="4 5">
    <name type="scientific">Nocardioides bigeumensis</name>
    <dbReference type="NCBI Taxonomy" id="433657"/>
    <lineage>
        <taxon>Bacteria</taxon>
        <taxon>Bacillati</taxon>
        <taxon>Actinomycetota</taxon>
        <taxon>Actinomycetes</taxon>
        <taxon>Propionibacteriales</taxon>
        <taxon>Nocardioidaceae</taxon>
        <taxon>Nocardioides</taxon>
    </lineage>
</organism>
<feature type="region of interest" description="Disordered" evidence="1">
    <location>
        <begin position="163"/>
        <end position="185"/>
    </location>
</feature>
<dbReference type="Proteomes" id="UP001500575">
    <property type="component" value="Unassembled WGS sequence"/>
</dbReference>
<feature type="transmembrane region" description="Helical" evidence="2">
    <location>
        <begin position="191"/>
        <end position="209"/>
    </location>
</feature>
<accession>A0ABN2YXP4</accession>
<dbReference type="InterPro" id="IPR014756">
    <property type="entry name" value="Ig_E-set"/>
</dbReference>
<dbReference type="PANTHER" id="PTHR19372">
    <property type="entry name" value="SULFITE REDUCTASE"/>
    <property type="match status" value="1"/>
</dbReference>
<evidence type="ECO:0000256" key="2">
    <source>
        <dbReference type="SAM" id="Phobius"/>
    </source>
</evidence>
<feature type="transmembrane region" description="Helical" evidence="2">
    <location>
        <begin position="24"/>
        <end position="48"/>
    </location>
</feature>
<dbReference type="EMBL" id="BAAAQQ010000014">
    <property type="protein sequence ID" value="GAA2133821.1"/>
    <property type="molecule type" value="Genomic_DNA"/>
</dbReference>
<feature type="transmembrane region" description="Helical" evidence="2">
    <location>
        <begin position="109"/>
        <end position="129"/>
    </location>
</feature>
<dbReference type="Pfam" id="PF00174">
    <property type="entry name" value="Oxidored_molyb"/>
    <property type="match status" value="1"/>
</dbReference>
<feature type="transmembrane region" description="Helical" evidence="2">
    <location>
        <begin position="141"/>
        <end position="159"/>
    </location>
</feature>
<evidence type="ECO:0000256" key="1">
    <source>
        <dbReference type="SAM" id="MobiDB-lite"/>
    </source>
</evidence>
<feature type="domain" description="Oxidoreductase molybdopterin-binding" evidence="3">
    <location>
        <begin position="259"/>
        <end position="414"/>
    </location>
</feature>
<dbReference type="InterPro" id="IPR000572">
    <property type="entry name" value="OxRdtase_Mopterin-bd_dom"/>
</dbReference>
<comment type="caution">
    <text evidence="4">The sequence shown here is derived from an EMBL/GenBank/DDBJ whole genome shotgun (WGS) entry which is preliminary data.</text>
</comment>
<name>A0ABN2YXP4_9ACTN</name>
<dbReference type="Gene3D" id="3.90.420.10">
    <property type="entry name" value="Oxidoreductase, molybdopterin-binding domain"/>
    <property type="match status" value="1"/>
</dbReference>
<keyword evidence="2" id="KW-1133">Transmembrane helix</keyword>
<evidence type="ECO:0000259" key="3">
    <source>
        <dbReference type="Pfam" id="PF00174"/>
    </source>
</evidence>